<comment type="caution">
    <text evidence="2">The sequence shown here is derived from an EMBL/GenBank/DDBJ whole genome shotgun (WGS) entry which is preliminary data.</text>
</comment>
<keyword evidence="1" id="KW-0732">Signal</keyword>
<dbReference type="Proteomes" id="UP001165092">
    <property type="component" value="Unassembled WGS sequence"/>
</dbReference>
<reference evidence="2" key="1">
    <citation type="submission" date="2023-02" db="EMBL/GenBank/DDBJ databases">
        <title>Nocardiopsis ansamitocini NBRC 112285.</title>
        <authorList>
            <person name="Ichikawa N."/>
            <person name="Sato H."/>
            <person name="Tonouchi N."/>
        </authorList>
    </citation>
    <scope>NUCLEOTIDE SEQUENCE</scope>
    <source>
        <strain evidence="2">NBRC 112285</strain>
    </source>
</reference>
<evidence type="ECO:0000256" key="1">
    <source>
        <dbReference type="SAM" id="SignalP"/>
    </source>
</evidence>
<evidence type="ECO:0000313" key="2">
    <source>
        <dbReference type="EMBL" id="GLU49735.1"/>
    </source>
</evidence>
<dbReference type="EMBL" id="BSQG01000009">
    <property type="protein sequence ID" value="GLU49735.1"/>
    <property type="molecule type" value="Genomic_DNA"/>
</dbReference>
<feature type="signal peptide" evidence="1">
    <location>
        <begin position="1"/>
        <end position="25"/>
    </location>
</feature>
<protein>
    <recommendedName>
        <fullName evidence="4">Secreted protein</fullName>
    </recommendedName>
</protein>
<dbReference type="AlphaFoldDB" id="A0A9W6P8V1"/>
<sequence>MRTLCRHGVWWALCLLLVTAVAASAALLGSPPWQRVLSGQYQQPWRDCGDLLELRGAGLAGIDIDTASGSTDATESDVAPDRAVCVWGGSGVGGSATVVTVEAQRYGASLRGTGPAGARRAWAGRTAETAGAEVVDAMSAAPSSLVSGRSGTAPATVLRVSSNVLVEVTVRKGPEGAPSDIAALGIGQHVVERLRAREREKGA</sequence>
<evidence type="ECO:0008006" key="4">
    <source>
        <dbReference type="Google" id="ProtNLM"/>
    </source>
</evidence>
<proteinExistence type="predicted"/>
<accession>A0A9W6P8V1</accession>
<keyword evidence="3" id="KW-1185">Reference proteome</keyword>
<name>A0A9W6P8V1_9ACTN</name>
<dbReference type="RefSeq" id="WP_285761282.1">
    <property type="nucleotide sequence ID" value="NZ_BSQG01000009.1"/>
</dbReference>
<gene>
    <name evidence="2" type="ORF">Nans01_40860</name>
</gene>
<feature type="chain" id="PRO_5040852773" description="Secreted protein" evidence="1">
    <location>
        <begin position="26"/>
        <end position="203"/>
    </location>
</feature>
<organism evidence="2 3">
    <name type="scientific">Nocardiopsis ansamitocini</name>
    <dbReference type="NCBI Taxonomy" id="1670832"/>
    <lineage>
        <taxon>Bacteria</taxon>
        <taxon>Bacillati</taxon>
        <taxon>Actinomycetota</taxon>
        <taxon>Actinomycetes</taxon>
        <taxon>Streptosporangiales</taxon>
        <taxon>Nocardiopsidaceae</taxon>
        <taxon>Nocardiopsis</taxon>
    </lineage>
</organism>
<evidence type="ECO:0000313" key="3">
    <source>
        <dbReference type="Proteomes" id="UP001165092"/>
    </source>
</evidence>